<dbReference type="InterPro" id="IPR021747">
    <property type="entry name" value="DUF3313"/>
</dbReference>
<keyword evidence="1" id="KW-0732">Signal</keyword>
<name>A0A7W7YLM0_9BACT</name>
<organism evidence="2 3">
    <name type="scientific">Prosthecobacter dejongeii</name>
    <dbReference type="NCBI Taxonomy" id="48465"/>
    <lineage>
        <taxon>Bacteria</taxon>
        <taxon>Pseudomonadati</taxon>
        <taxon>Verrucomicrobiota</taxon>
        <taxon>Verrucomicrobiia</taxon>
        <taxon>Verrucomicrobiales</taxon>
        <taxon>Verrucomicrobiaceae</taxon>
        <taxon>Prosthecobacter</taxon>
    </lineage>
</organism>
<keyword evidence="3" id="KW-1185">Reference proteome</keyword>
<comment type="caution">
    <text evidence="2">The sequence shown here is derived from an EMBL/GenBank/DDBJ whole genome shotgun (WGS) entry which is preliminary data.</text>
</comment>
<protein>
    <recommendedName>
        <fullName evidence="4">Lipoprotein</fullName>
    </recommendedName>
</protein>
<evidence type="ECO:0000256" key="1">
    <source>
        <dbReference type="SAM" id="SignalP"/>
    </source>
</evidence>
<feature type="signal peptide" evidence="1">
    <location>
        <begin position="1"/>
        <end position="20"/>
    </location>
</feature>
<feature type="chain" id="PRO_5031348114" description="Lipoprotein" evidence="1">
    <location>
        <begin position="21"/>
        <end position="257"/>
    </location>
</feature>
<sequence length="257" mass="28935">MIAARLCFSLLFLLSLPACSSLERLAKAGAAKPSAFLPHAADLKKTKADHDPFLRVWRNDSKEVWAKAETKKTLYIAPVSLDYLRPMTKPMSRVEVREKSRQKEAKKLATYIRDQFTQAFRNSKTPRYEIVETPQKDSVTLELALVEFNPNSIAAGLTRRAINLLAVPGAESIVGRPLKGSIAIEGRVWDPEQKESLYEFADAEHNRSALILSVHDYNAYSASRKTVREWAAQFEQITRTPAGGRVKDSSPFTLMLW</sequence>
<proteinExistence type="predicted"/>
<dbReference type="RefSeq" id="WP_184209369.1">
    <property type="nucleotide sequence ID" value="NZ_JACHIF010000005.1"/>
</dbReference>
<evidence type="ECO:0000313" key="3">
    <source>
        <dbReference type="Proteomes" id="UP000534294"/>
    </source>
</evidence>
<accession>A0A7W7YLM0</accession>
<dbReference type="EMBL" id="JACHIF010000005">
    <property type="protein sequence ID" value="MBB5038488.1"/>
    <property type="molecule type" value="Genomic_DNA"/>
</dbReference>
<dbReference type="Pfam" id="PF11769">
    <property type="entry name" value="DUF3313"/>
    <property type="match status" value="1"/>
</dbReference>
<gene>
    <name evidence="2" type="ORF">HNQ64_002751</name>
</gene>
<reference evidence="2 3" key="1">
    <citation type="submission" date="2020-08" db="EMBL/GenBank/DDBJ databases">
        <title>Genomic Encyclopedia of Type Strains, Phase IV (KMG-IV): sequencing the most valuable type-strain genomes for metagenomic binning, comparative biology and taxonomic classification.</title>
        <authorList>
            <person name="Goeker M."/>
        </authorList>
    </citation>
    <scope>NUCLEOTIDE SEQUENCE [LARGE SCALE GENOMIC DNA]</scope>
    <source>
        <strain evidence="2 3">DSM 12251</strain>
    </source>
</reference>
<evidence type="ECO:0000313" key="2">
    <source>
        <dbReference type="EMBL" id="MBB5038488.1"/>
    </source>
</evidence>
<evidence type="ECO:0008006" key="4">
    <source>
        <dbReference type="Google" id="ProtNLM"/>
    </source>
</evidence>
<dbReference type="AlphaFoldDB" id="A0A7W7YLM0"/>
<dbReference type="Proteomes" id="UP000534294">
    <property type="component" value="Unassembled WGS sequence"/>
</dbReference>